<feature type="region of interest" description="Disordered" evidence="1">
    <location>
        <begin position="685"/>
        <end position="781"/>
    </location>
</feature>
<proteinExistence type="predicted"/>
<feature type="compositionally biased region" description="Low complexity" evidence="1">
    <location>
        <begin position="309"/>
        <end position="318"/>
    </location>
</feature>
<feature type="compositionally biased region" description="Gly residues" evidence="1">
    <location>
        <begin position="392"/>
        <end position="401"/>
    </location>
</feature>
<evidence type="ECO:0000256" key="1">
    <source>
        <dbReference type="SAM" id="MobiDB-lite"/>
    </source>
</evidence>
<feature type="compositionally biased region" description="Basic and acidic residues" evidence="1">
    <location>
        <begin position="378"/>
        <end position="387"/>
    </location>
</feature>
<dbReference type="AlphaFoldDB" id="A0AAD3HP03"/>
<gene>
    <name evidence="2" type="ORF">Agub_g9336</name>
</gene>
<feature type="compositionally biased region" description="Low complexity" evidence="1">
    <location>
        <begin position="692"/>
        <end position="706"/>
    </location>
</feature>
<evidence type="ECO:0000313" key="2">
    <source>
        <dbReference type="EMBL" id="GFR47601.1"/>
    </source>
</evidence>
<feature type="compositionally biased region" description="Basic and acidic residues" evidence="1">
    <location>
        <begin position="492"/>
        <end position="507"/>
    </location>
</feature>
<comment type="caution">
    <text evidence="2">The sequence shown here is derived from an EMBL/GenBank/DDBJ whole genome shotgun (WGS) entry which is preliminary data.</text>
</comment>
<sequence>MGGHAQRMSLDNGAGTAPAKPSNGPSPPFFTVHDPHRPVLDPTGDGCGGIGGLMDPYDRPTRSQLKGAQSRLRMDKRSGALDEVAGRYRALFAGHQVVNKGLRRSIGDAYAAYVGQVVNLPEDTYGLALRALDASFNGPRQRLATGSLDLHLATSPFATSRAKHAQIFNTAHRIMRDLGGYVHDVSYFCPAELHQLHQRARRPTSAAAAVDGSRQSYKSGPLVQSCEPPELREAVRVAPRAASAGGGRGGPARRYTRIAAQPPDPNVNPITGALRSPQTRLDAEVKAQARRQAAADLTKQPPSRPRTAPPAAMSAAAGAAGGPGGVDGGRRAAAAAGGGGGGVGGLGGGGAEEEEEEAAAREVAGGVGTAACGRKEGRLEEQRHGEQDGADDGGGGGGGPDMDGIDLWKRQLRLKLRRLSSPGSSPLTPPHYRVGHYYQHVTPTADVLHHMRRRMSQQHTTPERQRLQQQQQQQLRWGEQEQPHGNAAEVMGGRRSDTFDPQPRPEGEDQEQAGQGAAAAVDITGAEAAAITAATAGESGQAADAPSGIRGSSSTAGHQVRFMDGGSCVEEPPAPVAAQQPQPVPAAARGGEGAYARRTIGGVGSTDPWVTSSRNRACSAAGARRDMDRINWIIDTAYELGLAEVIGLEPPPPYGRSHRVLPLPHRKQFYEGVYGSPERYRPYVPYTRRDYSNNNSGNSGDTSSGINYGGGWPAPPQGHASVPEQAAAAPQPPPSQDVGAASAVDNANRRTGGVATGYGSSGYPSERSQLGAVPYGNESTTARRIQEAAARRFVREMEAMEHPAKLYGRSMRISP</sequence>
<feature type="region of interest" description="Disordered" evidence="1">
    <location>
        <begin position="538"/>
        <end position="589"/>
    </location>
</feature>
<organism evidence="2 3">
    <name type="scientific">Astrephomene gubernaculifera</name>
    <dbReference type="NCBI Taxonomy" id="47775"/>
    <lineage>
        <taxon>Eukaryota</taxon>
        <taxon>Viridiplantae</taxon>
        <taxon>Chlorophyta</taxon>
        <taxon>core chlorophytes</taxon>
        <taxon>Chlorophyceae</taxon>
        <taxon>CS clade</taxon>
        <taxon>Chlamydomonadales</taxon>
        <taxon>Astrephomenaceae</taxon>
        <taxon>Astrephomene</taxon>
    </lineage>
</organism>
<protein>
    <submittedName>
        <fullName evidence="2">Uncharacterized protein</fullName>
    </submittedName>
</protein>
<name>A0AAD3HP03_9CHLO</name>
<feature type="compositionally biased region" description="Low complexity" evidence="1">
    <location>
        <begin position="576"/>
        <end position="589"/>
    </location>
</feature>
<dbReference type="Proteomes" id="UP001054857">
    <property type="component" value="Unassembled WGS sequence"/>
</dbReference>
<feature type="region of interest" description="Disordered" evidence="1">
    <location>
        <begin position="1"/>
        <end position="62"/>
    </location>
</feature>
<feature type="region of interest" description="Disordered" evidence="1">
    <location>
        <begin position="202"/>
        <end position="366"/>
    </location>
</feature>
<reference evidence="2 3" key="1">
    <citation type="journal article" date="2021" name="Sci. Rep.">
        <title>Genome sequencing of the multicellular alga Astrephomene provides insights into convergent evolution of germ-soma differentiation.</title>
        <authorList>
            <person name="Yamashita S."/>
            <person name="Yamamoto K."/>
            <person name="Matsuzaki R."/>
            <person name="Suzuki S."/>
            <person name="Yamaguchi H."/>
            <person name="Hirooka S."/>
            <person name="Minakuchi Y."/>
            <person name="Miyagishima S."/>
            <person name="Kawachi M."/>
            <person name="Toyoda A."/>
            <person name="Nozaki H."/>
        </authorList>
    </citation>
    <scope>NUCLEOTIDE SEQUENCE [LARGE SCALE GENOMIC DNA]</scope>
    <source>
        <strain evidence="2 3">NIES-4017</strain>
    </source>
</reference>
<evidence type="ECO:0000313" key="3">
    <source>
        <dbReference type="Proteomes" id="UP001054857"/>
    </source>
</evidence>
<keyword evidence="3" id="KW-1185">Reference proteome</keyword>
<dbReference type="EMBL" id="BMAR01000019">
    <property type="protein sequence ID" value="GFR47601.1"/>
    <property type="molecule type" value="Genomic_DNA"/>
</dbReference>
<feature type="compositionally biased region" description="Gly residues" evidence="1">
    <location>
        <begin position="336"/>
        <end position="350"/>
    </location>
</feature>
<accession>A0AAD3HP03</accession>
<feature type="compositionally biased region" description="Low complexity" evidence="1">
    <location>
        <begin position="467"/>
        <end position="477"/>
    </location>
</feature>
<feature type="region of interest" description="Disordered" evidence="1">
    <location>
        <begin position="378"/>
        <end position="405"/>
    </location>
</feature>
<feature type="region of interest" description="Disordered" evidence="1">
    <location>
        <begin position="454"/>
        <end position="518"/>
    </location>
</feature>